<dbReference type="PROSITE" id="PS01015">
    <property type="entry name" value="RIBOSOMAL_L19"/>
    <property type="match status" value="1"/>
</dbReference>
<comment type="subcellular location">
    <subcellularLocation>
        <location evidence="4">Plastid</location>
        <location evidence="4">Chloroplast</location>
    </subcellularLocation>
</comment>
<dbReference type="GO" id="GO:0022625">
    <property type="term" value="C:cytosolic large ribosomal subunit"/>
    <property type="evidence" value="ECO:0007669"/>
    <property type="project" value="TreeGrafter"/>
</dbReference>
<dbReference type="NCBIfam" id="TIGR01024">
    <property type="entry name" value="rplS_bact"/>
    <property type="match status" value="1"/>
</dbReference>
<keyword evidence="2 4" id="KW-0689">Ribosomal protein</keyword>
<dbReference type="Gene3D" id="2.30.30.790">
    <property type="match status" value="1"/>
</dbReference>
<name>A0A088CIU1_9CHLO</name>
<dbReference type="PANTHER" id="PTHR15680:SF9">
    <property type="entry name" value="LARGE RIBOSOMAL SUBUNIT PROTEIN BL19M"/>
    <property type="match status" value="1"/>
</dbReference>
<comment type="similarity">
    <text evidence="1 4">Belongs to the bacterial ribosomal protein bL19 family.</text>
</comment>
<evidence type="ECO:0000256" key="4">
    <source>
        <dbReference type="HAMAP-Rule" id="MF_00402"/>
    </source>
</evidence>
<dbReference type="InterPro" id="IPR018257">
    <property type="entry name" value="Ribosomal_bL19_CS"/>
</dbReference>
<protein>
    <recommendedName>
        <fullName evidence="4">Large ribosomal subunit protein bL19c</fullName>
    </recommendedName>
</protein>
<dbReference type="AlphaFoldDB" id="A0A088CIU1"/>
<evidence type="ECO:0000256" key="2">
    <source>
        <dbReference type="ARBA" id="ARBA00022980"/>
    </source>
</evidence>
<reference evidence="5" key="1">
    <citation type="journal article" date="2014" name="BMC Genomics">
        <title>Six newly sequenced chloroplast genomes from prasinophyte green algae provide insights into the relationships among prasinophyte lineages and the diversity of streamlined genome architecture in picoplanktonic species.</title>
        <authorList>
            <person name="Lemieux C."/>
            <person name="Otis C."/>
            <person name="Turmel M."/>
        </authorList>
    </citation>
    <scope>NUCLEOTIDE SEQUENCE</scope>
</reference>
<sequence length="120" mass="13832">MGLSIDLSKFYPTEALKDIPALMIGDKIRIQTKIREGDKERLQPFEGTIIAQRRAGMHTTITVRKYFQGIGIERVIFPGSPQIVSIKVLQSSKIRRAKLYYLRERQGKAARLRQKFNITK</sequence>
<evidence type="ECO:0000256" key="1">
    <source>
        <dbReference type="ARBA" id="ARBA00005781"/>
    </source>
</evidence>
<dbReference type="GO" id="GO:0009507">
    <property type="term" value="C:chloroplast"/>
    <property type="evidence" value="ECO:0007669"/>
    <property type="project" value="UniProtKB-SubCell"/>
</dbReference>
<dbReference type="EMBL" id="KJ746602">
    <property type="protein sequence ID" value="AID67863.1"/>
    <property type="molecule type" value="Genomic_DNA"/>
</dbReference>
<accession>A0A088CIU1</accession>
<dbReference type="Pfam" id="PF01245">
    <property type="entry name" value="Ribosomal_L19"/>
    <property type="match status" value="1"/>
</dbReference>
<dbReference type="InterPro" id="IPR038657">
    <property type="entry name" value="Ribosomal_bL19_sf"/>
</dbReference>
<organism evidence="5">
    <name type="scientific">prasinophyte sp. MBIC10622</name>
    <dbReference type="NCBI Taxonomy" id="156113"/>
    <lineage>
        <taxon>Eukaryota</taxon>
        <taxon>Viridiplantae</taxon>
        <taxon>Chlorophyta</taxon>
    </lineage>
</organism>
<dbReference type="GO" id="GO:0006412">
    <property type="term" value="P:translation"/>
    <property type="evidence" value="ECO:0007669"/>
    <property type="project" value="UniProtKB-UniRule"/>
</dbReference>
<dbReference type="PRINTS" id="PR00061">
    <property type="entry name" value="RIBOSOMALL19"/>
</dbReference>
<dbReference type="GO" id="GO:0003735">
    <property type="term" value="F:structural constituent of ribosome"/>
    <property type="evidence" value="ECO:0007669"/>
    <property type="project" value="InterPro"/>
</dbReference>
<dbReference type="SUPFAM" id="SSF50104">
    <property type="entry name" value="Translation proteins SH3-like domain"/>
    <property type="match status" value="1"/>
</dbReference>
<evidence type="ECO:0000256" key="3">
    <source>
        <dbReference type="ARBA" id="ARBA00023274"/>
    </source>
</evidence>
<dbReference type="PANTHER" id="PTHR15680">
    <property type="entry name" value="RIBOSOMAL PROTEIN L19"/>
    <property type="match status" value="1"/>
</dbReference>
<proteinExistence type="inferred from homology"/>
<dbReference type="InterPro" id="IPR008991">
    <property type="entry name" value="Translation_prot_SH3-like_sf"/>
</dbReference>
<dbReference type="HAMAP" id="MF_00402">
    <property type="entry name" value="Ribosomal_bL19"/>
    <property type="match status" value="1"/>
</dbReference>
<keyword evidence="3 4" id="KW-0687">Ribonucleoprotein</keyword>
<geneLocation type="chloroplast" evidence="5"/>
<evidence type="ECO:0000313" key="5">
    <source>
        <dbReference type="EMBL" id="AID67863.1"/>
    </source>
</evidence>
<dbReference type="PIRSF" id="PIRSF002191">
    <property type="entry name" value="Ribosomal_L19"/>
    <property type="match status" value="1"/>
</dbReference>
<gene>
    <name evidence="4 5" type="primary">rpl19</name>
</gene>
<keyword evidence="5" id="KW-0934">Plastid</keyword>
<keyword evidence="5" id="KW-0150">Chloroplast</keyword>
<dbReference type="InterPro" id="IPR001857">
    <property type="entry name" value="Ribosomal_bL19"/>
</dbReference>